<dbReference type="Gramene" id="PNT73424">
    <property type="protein sequence ID" value="PNT73424"/>
    <property type="gene ID" value="BRADI_2g58241v3"/>
</dbReference>
<feature type="region of interest" description="Disordered" evidence="5">
    <location>
        <begin position="1"/>
        <end position="243"/>
    </location>
</feature>
<dbReference type="KEGG" id="bdi:100837172"/>
<evidence type="ECO:0000256" key="6">
    <source>
        <dbReference type="SAM" id="Phobius"/>
    </source>
</evidence>
<feature type="compositionally biased region" description="Basic and acidic residues" evidence="5">
    <location>
        <begin position="62"/>
        <end position="71"/>
    </location>
</feature>
<dbReference type="RefSeq" id="XP_003567377.2">
    <property type="nucleotide sequence ID" value="XM_003567329.3"/>
</dbReference>
<dbReference type="PANTHER" id="PTHR31234">
    <property type="entry name" value="LATE EMBRYOGENESIS ABUNDANT (LEA) HYDROXYPROLINE-RICH GLYCOPROTEIN FAMILY"/>
    <property type="match status" value="1"/>
</dbReference>
<feature type="domain" description="Late embryogenesis abundant protein LEA-2 subgroup" evidence="7">
    <location>
        <begin position="321"/>
        <end position="412"/>
    </location>
</feature>
<evidence type="ECO:0000256" key="3">
    <source>
        <dbReference type="ARBA" id="ARBA00022989"/>
    </source>
</evidence>
<sequence length="441" mass="48606">MSKLLQAAAAAAAAAAAGGERPPSRGRAPPSRAGRHPSASAQPQRESPPSRPESSAAMAARTKRDTREYVTFREPPGTGRGAEEDAPWHHPGEGQQQYPPGDAVPPAPRGQPKYVPPSQWRREPMPGHVGAPPPPRRGARGFSSTKTIERVSTIPPEPDDNNGARRGGGARLGSTKTIERVSTIPPDHNGRSPPQGQHYSPTTTQPHFPQGQQQYQPHYSPPQPGHQQHQNQHGKSPLILPPRRGKRRPAAYIFTFCCIFFWLLVIGIGGAVLAIYLIYHPQPPKLRVNDATLNSGYIDELRTRTGRQTLTLNADVSVLASFYNPNTKIDIVLRYMQLDLYFEGNLVGTQAVWPAPMRQAPKGFVLRSVHIEVSEVRLSRGDALSWRNATLKGGPVALQLAGRLRTEMDFGKWLPFRYWIYPRCSLWFDPPPSGALLRARC</sequence>
<evidence type="ECO:0000256" key="1">
    <source>
        <dbReference type="ARBA" id="ARBA00004167"/>
    </source>
</evidence>
<dbReference type="OrthoDB" id="1924574at2759"/>
<dbReference type="GO" id="GO:0016020">
    <property type="term" value="C:membrane"/>
    <property type="evidence" value="ECO:0007669"/>
    <property type="project" value="UniProtKB-SubCell"/>
</dbReference>
<evidence type="ECO:0000313" key="8">
    <source>
        <dbReference type="EMBL" id="PNT73424.1"/>
    </source>
</evidence>
<feature type="compositionally biased region" description="Low complexity" evidence="5">
    <location>
        <begin position="225"/>
        <end position="234"/>
    </location>
</feature>
<keyword evidence="2 6" id="KW-0812">Transmembrane</keyword>
<dbReference type="GO" id="GO:0098542">
    <property type="term" value="P:defense response to other organism"/>
    <property type="evidence" value="ECO:0007669"/>
    <property type="project" value="InterPro"/>
</dbReference>
<dbReference type="EMBL" id="CM000881">
    <property type="protein sequence ID" value="PNT73424.1"/>
    <property type="molecule type" value="Genomic_DNA"/>
</dbReference>
<dbReference type="GeneID" id="100837172"/>
<dbReference type="InterPro" id="IPR044839">
    <property type="entry name" value="NDR1-like"/>
</dbReference>
<reference evidence="8" key="2">
    <citation type="submission" date="2017-06" db="EMBL/GenBank/DDBJ databases">
        <title>WGS assembly of Brachypodium distachyon.</title>
        <authorList>
            <consortium name="The International Brachypodium Initiative"/>
            <person name="Lucas S."/>
            <person name="Harmon-Smith M."/>
            <person name="Lail K."/>
            <person name="Tice H."/>
            <person name="Grimwood J."/>
            <person name="Bruce D."/>
            <person name="Barry K."/>
            <person name="Shu S."/>
            <person name="Lindquist E."/>
            <person name="Wang M."/>
            <person name="Pitluck S."/>
            <person name="Vogel J.P."/>
            <person name="Garvin D.F."/>
            <person name="Mockler T.C."/>
            <person name="Schmutz J."/>
            <person name="Rokhsar D."/>
            <person name="Bevan M.W."/>
        </authorList>
    </citation>
    <scope>NUCLEOTIDE SEQUENCE</scope>
    <source>
        <strain evidence="8">Bd21</strain>
    </source>
</reference>
<dbReference type="EnsemblPlants" id="PNT73424">
    <property type="protein sequence ID" value="PNT73424"/>
    <property type="gene ID" value="BRADI_2g58241v3"/>
</dbReference>
<dbReference type="Pfam" id="PF03168">
    <property type="entry name" value="LEA_2"/>
    <property type="match status" value="1"/>
</dbReference>
<evidence type="ECO:0000259" key="7">
    <source>
        <dbReference type="Pfam" id="PF03168"/>
    </source>
</evidence>
<feature type="transmembrane region" description="Helical" evidence="6">
    <location>
        <begin position="251"/>
        <end position="279"/>
    </location>
</feature>
<keyword evidence="3 6" id="KW-1133">Transmembrane helix</keyword>
<feature type="compositionally biased region" description="Low complexity" evidence="5">
    <location>
        <begin position="7"/>
        <end position="60"/>
    </location>
</feature>
<dbReference type="AlphaFoldDB" id="A0A2K2DGM3"/>
<evidence type="ECO:0000313" key="10">
    <source>
        <dbReference type="Proteomes" id="UP000008810"/>
    </source>
</evidence>
<reference evidence="9" key="3">
    <citation type="submission" date="2018-08" db="UniProtKB">
        <authorList>
            <consortium name="EnsemblPlants"/>
        </authorList>
    </citation>
    <scope>IDENTIFICATION</scope>
    <source>
        <strain evidence="9">cv. Bd21</strain>
    </source>
</reference>
<proteinExistence type="predicted"/>
<dbReference type="ExpressionAtlas" id="A0A2K2DGM3">
    <property type="expression patterns" value="baseline"/>
</dbReference>
<evidence type="ECO:0000256" key="5">
    <source>
        <dbReference type="SAM" id="MobiDB-lite"/>
    </source>
</evidence>
<name>A0A2K2DGM3_BRADI</name>
<keyword evidence="10" id="KW-1185">Reference proteome</keyword>
<dbReference type="InterPro" id="IPR004864">
    <property type="entry name" value="LEA_2"/>
</dbReference>
<comment type="subcellular location">
    <subcellularLocation>
        <location evidence="1">Membrane</location>
        <topology evidence="1">Single-pass membrane protein</topology>
    </subcellularLocation>
</comment>
<accession>A0A2K2DGM3</accession>
<keyword evidence="4 6" id="KW-0472">Membrane</keyword>
<protein>
    <recommendedName>
        <fullName evidence="7">Late embryogenesis abundant protein LEA-2 subgroup domain-containing protein</fullName>
    </recommendedName>
</protein>
<feature type="compositionally biased region" description="Basic and acidic residues" evidence="5">
    <location>
        <begin position="81"/>
        <end position="92"/>
    </location>
</feature>
<gene>
    <name evidence="9" type="primary">LOC100837172</name>
    <name evidence="8" type="ORF">BRADI_2g58241v3</name>
</gene>
<dbReference type="STRING" id="15368.A0A2K2DGM3"/>
<evidence type="ECO:0000256" key="4">
    <source>
        <dbReference type="ARBA" id="ARBA00023136"/>
    </source>
</evidence>
<dbReference type="PANTHER" id="PTHR31234:SF42">
    <property type="entry name" value="LATE EMBRYOGENESIS ABUNDANT (LEA) HYDROXYPROLINE-RICH GLYCOPROTEIN FAMILY"/>
    <property type="match status" value="1"/>
</dbReference>
<evidence type="ECO:0000256" key="2">
    <source>
        <dbReference type="ARBA" id="ARBA00022692"/>
    </source>
</evidence>
<feature type="compositionally biased region" description="Low complexity" evidence="5">
    <location>
        <begin position="201"/>
        <end position="218"/>
    </location>
</feature>
<organism evidence="8">
    <name type="scientific">Brachypodium distachyon</name>
    <name type="common">Purple false brome</name>
    <name type="synonym">Trachynia distachya</name>
    <dbReference type="NCBI Taxonomy" id="15368"/>
    <lineage>
        <taxon>Eukaryota</taxon>
        <taxon>Viridiplantae</taxon>
        <taxon>Streptophyta</taxon>
        <taxon>Embryophyta</taxon>
        <taxon>Tracheophyta</taxon>
        <taxon>Spermatophyta</taxon>
        <taxon>Magnoliopsida</taxon>
        <taxon>Liliopsida</taxon>
        <taxon>Poales</taxon>
        <taxon>Poaceae</taxon>
        <taxon>BOP clade</taxon>
        <taxon>Pooideae</taxon>
        <taxon>Stipodae</taxon>
        <taxon>Brachypodieae</taxon>
        <taxon>Brachypodium</taxon>
    </lineage>
</organism>
<evidence type="ECO:0000313" key="9">
    <source>
        <dbReference type="EnsemblPlants" id="PNT73424"/>
    </source>
</evidence>
<dbReference type="Proteomes" id="UP000008810">
    <property type="component" value="Chromosome 2"/>
</dbReference>
<reference evidence="8 9" key="1">
    <citation type="journal article" date="2010" name="Nature">
        <title>Genome sequencing and analysis of the model grass Brachypodium distachyon.</title>
        <authorList>
            <consortium name="International Brachypodium Initiative"/>
        </authorList>
    </citation>
    <scope>NUCLEOTIDE SEQUENCE [LARGE SCALE GENOMIC DNA]</scope>
    <source>
        <strain evidence="8">Bd21</strain>
        <strain evidence="9">cv. Bd21</strain>
    </source>
</reference>